<dbReference type="PANTHER" id="PTHR30309:SF0">
    <property type="entry name" value="GLYCEROL-3-PHOSPHATE ACYLTRANSFERASE-RELATED"/>
    <property type="match status" value="1"/>
</dbReference>
<dbReference type="UniPathway" id="UPA00085"/>
<keyword evidence="6 10" id="KW-0443">Lipid metabolism</keyword>
<feature type="transmembrane region" description="Helical" evidence="10">
    <location>
        <begin position="123"/>
        <end position="144"/>
    </location>
</feature>
<evidence type="ECO:0000256" key="7">
    <source>
        <dbReference type="ARBA" id="ARBA00023136"/>
    </source>
</evidence>
<dbReference type="AlphaFoldDB" id="A0A370FZ24"/>
<evidence type="ECO:0000313" key="11">
    <source>
        <dbReference type="EMBL" id="RDI36190.1"/>
    </source>
</evidence>
<dbReference type="EC" id="2.3.1.275" evidence="10"/>
<keyword evidence="9 10" id="KW-1208">Phospholipid metabolism</keyword>
<dbReference type="PANTHER" id="PTHR30309">
    <property type="entry name" value="INNER MEMBRANE PROTEIN YGIH"/>
    <property type="match status" value="1"/>
</dbReference>
<keyword evidence="5 10" id="KW-1133">Transmembrane helix</keyword>
<dbReference type="Proteomes" id="UP000254958">
    <property type="component" value="Unassembled WGS sequence"/>
</dbReference>
<proteinExistence type="inferred from homology"/>
<comment type="catalytic activity">
    <reaction evidence="10">
        <text>an acyl phosphate + sn-glycerol 3-phosphate = a 1-acyl-sn-glycero-3-phosphate + phosphate</text>
        <dbReference type="Rhea" id="RHEA:34075"/>
        <dbReference type="ChEBI" id="CHEBI:43474"/>
        <dbReference type="ChEBI" id="CHEBI:57597"/>
        <dbReference type="ChEBI" id="CHEBI:57970"/>
        <dbReference type="ChEBI" id="CHEBI:59918"/>
        <dbReference type="EC" id="2.3.1.275"/>
    </reaction>
</comment>
<sequence>MMTETLPNYVLQLLAAIAVLAYGIGSIPFGLLLTQLGGAGDIRAIGSGNIGATNVLRTGRRGLAAATLLLDGGKGAFAVLCGFILSPFHTAPAMAVAALFAVIGHCFPIWLKFKGGKGVATGLGAALALSPLTGLACCALWLGVAKLTKISSAGALAAFVAMPVLLTLLNGGDLRSPIPLAGLLIALLVIARHHGNIRRLLNGTEPRIGRKNP</sequence>
<protein>
    <recommendedName>
        <fullName evidence="10">Glycerol-3-phosphate acyltransferase</fullName>
    </recommendedName>
    <alternativeName>
        <fullName evidence="10">Acyl-PO4 G3P acyltransferase</fullName>
    </alternativeName>
    <alternativeName>
        <fullName evidence="10">Acyl-phosphate--glycerol-3-phosphate acyltransferase</fullName>
    </alternativeName>
    <alternativeName>
        <fullName evidence="10">G3P acyltransferase</fullName>
        <shortName evidence="10">GPAT</shortName>
        <ecNumber evidence="10">2.3.1.275</ecNumber>
    </alternativeName>
    <alternativeName>
        <fullName evidence="10">Lysophosphatidic acid synthase</fullName>
        <shortName evidence="10">LPA synthase</shortName>
    </alternativeName>
</protein>
<comment type="pathway">
    <text evidence="10">Lipid metabolism; phospholipid metabolism.</text>
</comment>
<feature type="transmembrane region" description="Helical" evidence="10">
    <location>
        <begin position="150"/>
        <end position="169"/>
    </location>
</feature>
<dbReference type="EMBL" id="QQAW01000012">
    <property type="protein sequence ID" value="RDI36190.1"/>
    <property type="molecule type" value="Genomic_DNA"/>
</dbReference>
<comment type="subunit">
    <text evidence="10">Probably interacts with PlsX.</text>
</comment>
<keyword evidence="11" id="KW-0012">Acyltransferase</keyword>
<comment type="function">
    <text evidence="10">Catalyzes the transfer of an acyl group from acyl-phosphate (acyl-PO(4)) to glycerol-3-phosphate (G3P) to form lysophosphatidic acid (LPA). This enzyme utilizes acyl-phosphate as fatty acyl donor, but not acyl-CoA or acyl-ACP.</text>
</comment>
<keyword evidence="12" id="KW-1185">Reference proteome</keyword>
<dbReference type="GO" id="GO:0005886">
    <property type="term" value="C:plasma membrane"/>
    <property type="evidence" value="ECO:0007669"/>
    <property type="project" value="UniProtKB-SubCell"/>
</dbReference>
<keyword evidence="7 10" id="KW-0472">Membrane</keyword>
<evidence type="ECO:0000256" key="8">
    <source>
        <dbReference type="ARBA" id="ARBA00023209"/>
    </source>
</evidence>
<evidence type="ECO:0000313" key="12">
    <source>
        <dbReference type="Proteomes" id="UP000254958"/>
    </source>
</evidence>
<evidence type="ECO:0000256" key="9">
    <source>
        <dbReference type="ARBA" id="ARBA00023264"/>
    </source>
</evidence>
<feature type="transmembrane region" description="Helical" evidence="10">
    <location>
        <begin position="12"/>
        <end position="33"/>
    </location>
</feature>
<keyword evidence="2 10" id="KW-0444">Lipid biosynthesis</keyword>
<dbReference type="SMART" id="SM01207">
    <property type="entry name" value="G3P_acyltransf"/>
    <property type="match status" value="1"/>
</dbReference>
<evidence type="ECO:0000256" key="4">
    <source>
        <dbReference type="ARBA" id="ARBA00022692"/>
    </source>
</evidence>
<evidence type="ECO:0000256" key="1">
    <source>
        <dbReference type="ARBA" id="ARBA00022475"/>
    </source>
</evidence>
<dbReference type="HAMAP" id="MF_01043">
    <property type="entry name" value="PlsY"/>
    <property type="match status" value="1"/>
</dbReference>
<evidence type="ECO:0000256" key="6">
    <source>
        <dbReference type="ARBA" id="ARBA00023098"/>
    </source>
</evidence>
<gene>
    <name evidence="10" type="primary">plsY</name>
    <name evidence="11" type="ORF">C7453_11271</name>
</gene>
<feature type="transmembrane region" description="Helical" evidence="10">
    <location>
        <begin position="176"/>
        <end position="195"/>
    </location>
</feature>
<evidence type="ECO:0000256" key="2">
    <source>
        <dbReference type="ARBA" id="ARBA00022516"/>
    </source>
</evidence>
<keyword evidence="3 10" id="KW-0808">Transferase</keyword>
<comment type="subcellular location">
    <subcellularLocation>
        <location evidence="10">Cell membrane</location>
        <topology evidence="10">Multi-pass membrane protein</topology>
    </subcellularLocation>
</comment>
<dbReference type="GO" id="GO:0008654">
    <property type="term" value="P:phospholipid biosynthetic process"/>
    <property type="evidence" value="ECO:0007669"/>
    <property type="project" value="UniProtKB-UniRule"/>
</dbReference>
<comment type="similarity">
    <text evidence="10">Belongs to the PlsY family.</text>
</comment>
<dbReference type="GO" id="GO:0043772">
    <property type="term" value="F:acyl-phosphate glycerol-3-phosphate acyltransferase activity"/>
    <property type="evidence" value="ECO:0007669"/>
    <property type="project" value="UniProtKB-UniRule"/>
</dbReference>
<keyword evidence="8 10" id="KW-0594">Phospholipid biosynthesis</keyword>
<feature type="transmembrane region" description="Helical" evidence="10">
    <location>
        <begin position="91"/>
        <end position="111"/>
    </location>
</feature>
<reference evidence="11 12" key="1">
    <citation type="submission" date="2018-07" db="EMBL/GenBank/DDBJ databases">
        <title>Genomic Encyclopedia of Type Strains, Phase IV (KMG-IV): sequencing the most valuable type-strain genomes for metagenomic binning, comparative biology and taxonomic classification.</title>
        <authorList>
            <person name="Goeker M."/>
        </authorList>
    </citation>
    <scope>NUCLEOTIDE SEQUENCE [LARGE SCALE GENOMIC DNA]</scope>
    <source>
        <strain evidence="11 12">DSM 5603</strain>
    </source>
</reference>
<dbReference type="InterPro" id="IPR003811">
    <property type="entry name" value="G3P_acylTferase_PlsY"/>
</dbReference>
<evidence type="ECO:0000256" key="5">
    <source>
        <dbReference type="ARBA" id="ARBA00022989"/>
    </source>
</evidence>
<comment type="caution">
    <text evidence="11">The sequence shown here is derived from an EMBL/GenBank/DDBJ whole genome shotgun (WGS) entry which is preliminary data.</text>
</comment>
<keyword evidence="1 10" id="KW-1003">Cell membrane</keyword>
<evidence type="ECO:0000256" key="3">
    <source>
        <dbReference type="ARBA" id="ARBA00022679"/>
    </source>
</evidence>
<dbReference type="Pfam" id="PF02660">
    <property type="entry name" value="G3P_acyltransf"/>
    <property type="match status" value="1"/>
</dbReference>
<dbReference type="NCBIfam" id="TIGR00023">
    <property type="entry name" value="glycerol-3-phosphate 1-O-acyltransferase PlsY"/>
    <property type="match status" value="1"/>
</dbReference>
<accession>A0A370FZ24</accession>
<evidence type="ECO:0000256" key="10">
    <source>
        <dbReference type="HAMAP-Rule" id="MF_01043"/>
    </source>
</evidence>
<feature type="transmembrane region" description="Helical" evidence="10">
    <location>
        <begin position="63"/>
        <end position="85"/>
    </location>
</feature>
<keyword evidence="4 10" id="KW-0812">Transmembrane</keyword>
<organism evidence="11 12">
    <name type="scientific">Gluconacetobacter liquefaciens</name>
    <name type="common">Acetobacter liquefaciens</name>
    <dbReference type="NCBI Taxonomy" id="89584"/>
    <lineage>
        <taxon>Bacteria</taxon>
        <taxon>Pseudomonadati</taxon>
        <taxon>Pseudomonadota</taxon>
        <taxon>Alphaproteobacteria</taxon>
        <taxon>Acetobacterales</taxon>
        <taxon>Acetobacteraceae</taxon>
        <taxon>Gluconacetobacter</taxon>
    </lineage>
</organism>
<name>A0A370FZ24_GLULI</name>